<keyword evidence="2" id="KW-0472">Membrane</keyword>
<organism evidence="3 4">
    <name type="scientific">[Clostridium] aminophilum</name>
    <dbReference type="NCBI Taxonomy" id="1526"/>
    <lineage>
        <taxon>Bacteria</taxon>
        <taxon>Bacillati</taxon>
        <taxon>Bacillota</taxon>
        <taxon>Clostridia</taxon>
        <taxon>Lachnospirales</taxon>
        <taxon>Lachnospiraceae</taxon>
    </lineage>
</organism>
<feature type="transmembrane region" description="Helical" evidence="2">
    <location>
        <begin position="36"/>
        <end position="57"/>
    </location>
</feature>
<evidence type="ECO:0000256" key="2">
    <source>
        <dbReference type="SAM" id="Phobius"/>
    </source>
</evidence>
<keyword evidence="4" id="KW-1185">Reference proteome</keyword>
<reference evidence="3 4" key="1">
    <citation type="submission" date="2016-10" db="EMBL/GenBank/DDBJ databases">
        <authorList>
            <person name="de Groot N.N."/>
        </authorList>
    </citation>
    <scope>NUCLEOTIDE SEQUENCE [LARGE SCALE GENOMIC DNA]</scope>
    <source>
        <strain evidence="3 4">KH1P1</strain>
    </source>
</reference>
<dbReference type="RefSeq" id="WP_074648361.1">
    <property type="nucleotide sequence ID" value="NZ_FOIL01000003.1"/>
</dbReference>
<keyword evidence="2" id="KW-0812">Transmembrane</keyword>
<name>A0A1I0B8E0_9FIRM</name>
<dbReference type="Proteomes" id="UP000199820">
    <property type="component" value="Unassembled WGS sequence"/>
</dbReference>
<evidence type="ECO:0000313" key="4">
    <source>
        <dbReference type="Proteomes" id="UP000199820"/>
    </source>
</evidence>
<dbReference type="EMBL" id="FOIL01000003">
    <property type="protein sequence ID" value="SET03143.1"/>
    <property type="molecule type" value="Genomic_DNA"/>
</dbReference>
<feature type="region of interest" description="Disordered" evidence="1">
    <location>
        <begin position="73"/>
        <end position="104"/>
    </location>
</feature>
<evidence type="ECO:0000313" key="3">
    <source>
        <dbReference type="EMBL" id="SET03143.1"/>
    </source>
</evidence>
<dbReference type="AlphaFoldDB" id="A0A1I0B8E0"/>
<accession>A0A1I0B8E0</accession>
<protein>
    <submittedName>
        <fullName evidence="3">Uncharacterized protein</fullName>
    </submittedName>
</protein>
<feature type="compositionally biased region" description="Polar residues" evidence="1">
    <location>
        <begin position="85"/>
        <end position="104"/>
    </location>
</feature>
<keyword evidence="2" id="KW-1133">Transmembrane helix</keyword>
<evidence type="ECO:0000256" key="1">
    <source>
        <dbReference type="SAM" id="MobiDB-lite"/>
    </source>
</evidence>
<proteinExistence type="predicted"/>
<sequence>MKLKRILAVSAVILILALYAGSVVCALIGSPLAQSLLMTSLFLTVVVPALLYLYTMFLRLSIKNKREANRDVFETASGAPEGDDSTFSANAASPDSTPESHNCL</sequence>
<gene>
    <name evidence="3" type="ORF">SAMN04487771_1003126</name>
</gene>